<comment type="cofactor">
    <cofactor evidence="1">
        <name>Mg(2+)</name>
        <dbReference type="ChEBI" id="CHEBI:18420"/>
    </cofactor>
</comment>
<evidence type="ECO:0000256" key="3">
    <source>
        <dbReference type="ARBA" id="ARBA00022723"/>
    </source>
</evidence>
<dbReference type="AlphaFoldDB" id="A0AAD8N8L7"/>
<dbReference type="SUPFAM" id="SSF56219">
    <property type="entry name" value="DNase I-like"/>
    <property type="match status" value="1"/>
</dbReference>
<accession>A0AAD8N8L7</accession>
<name>A0AAD8N8L7_9APIA</name>
<dbReference type="GO" id="GO:0008081">
    <property type="term" value="F:phosphoric diester hydrolase activity"/>
    <property type="evidence" value="ECO:0007669"/>
    <property type="project" value="TreeGrafter"/>
</dbReference>
<gene>
    <name evidence="7" type="ORF">POM88_000349</name>
</gene>
<proteinExistence type="inferred from homology"/>
<reference evidence="7" key="1">
    <citation type="submission" date="2023-02" db="EMBL/GenBank/DDBJ databases">
        <title>Genome of toxic invasive species Heracleum sosnowskyi carries increased number of genes despite the absence of recent whole-genome duplications.</title>
        <authorList>
            <person name="Schelkunov M."/>
            <person name="Shtratnikova V."/>
            <person name="Makarenko M."/>
            <person name="Klepikova A."/>
            <person name="Omelchenko D."/>
            <person name="Novikova G."/>
            <person name="Obukhova E."/>
            <person name="Bogdanov V."/>
            <person name="Penin A."/>
            <person name="Logacheva M."/>
        </authorList>
    </citation>
    <scope>NUCLEOTIDE SEQUENCE</scope>
    <source>
        <strain evidence="7">Hsosn_3</strain>
        <tissue evidence="7">Leaf</tissue>
    </source>
</reference>
<comment type="similarity">
    <text evidence="2">Belongs to the DNA repair enzymes AP/ExoA family.</text>
</comment>
<reference evidence="7" key="2">
    <citation type="submission" date="2023-05" db="EMBL/GenBank/DDBJ databases">
        <authorList>
            <person name="Schelkunov M.I."/>
        </authorList>
    </citation>
    <scope>NUCLEOTIDE SEQUENCE</scope>
    <source>
        <strain evidence="7">Hsosn_3</strain>
        <tissue evidence="7">Leaf</tissue>
    </source>
</reference>
<dbReference type="PANTHER" id="PTHR22748:SF11">
    <property type="entry name" value="OS07G0184032 PROTEIN"/>
    <property type="match status" value="1"/>
</dbReference>
<organism evidence="7 8">
    <name type="scientific">Heracleum sosnowskyi</name>
    <dbReference type="NCBI Taxonomy" id="360622"/>
    <lineage>
        <taxon>Eukaryota</taxon>
        <taxon>Viridiplantae</taxon>
        <taxon>Streptophyta</taxon>
        <taxon>Embryophyta</taxon>
        <taxon>Tracheophyta</taxon>
        <taxon>Spermatophyta</taxon>
        <taxon>Magnoliopsida</taxon>
        <taxon>eudicotyledons</taxon>
        <taxon>Gunneridae</taxon>
        <taxon>Pentapetalae</taxon>
        <taxon>asterids</taxon>
        <taxon>campanulids</taxon>
        <taxon>Apiales</taxon>
        <taxon>Apiaceae</taxon>
        <taxon>Apioideae</taxon>
        <taxon>apioid superclade</taxon>
        <taxon>Tordylieae</taxon>
        <taxon>Tordyliinae</taxon>
        <taxon>Heracleum</taxon>
    </lineage>
</organism>
<evidence type="ECO:0000256" key="5">
    <source>
        <dbReference type="ARBA" id="ARBA00022842"/>
    </source>
</evidence>
<keyword evidence="5" id="KW-0460">Magnesium</keyword>
<keyword evidence="4" id="KW-0378">Hydrolase</keyword>
<evidence type="ECO:0000256" key="4">
    <source>
        <dbReference type="ARBA" id="ARBA00022801"/>
    </source>
</evidence>
<dbReference type="GO" id="GO:0046872">
    <property type="term" value="F:metal ion binding"/>
    <property type="evidence" value="ECO:0007669"/>
    <property type="project" value="UniProtKB-KW"/>
</dbReference>
<dbReference type="InterPro" id="IPR004808">
    <property type="entry name" value="AP_endonuc_1"/>
</dbReference>
<keyword evidence="8" id="KW-1185">Reference proteome</keyword>
<keyword evidence="3" id="KW-0479">Metal-binding</keyword>
<feature type="domain" description="Endonuclease/exonuclease/phosphatase" evidence="6">
    <location>
        <begin position="1"/>
        <end position="142"/>
    </location>
</feature>
<evidence type="ECO:0000256" key="1">
    <source>
        <dbReference type="ARBA" id="ARBA00001946"/>
    </source>
</evidence>
<dbReference type="InterPro" id="IPR005135">
    <property type="entry name" value="Endo/exonuclease/phosphatase"/>
</dbReference>
<dbReference type="EMBL" id="JAUIZM010000001">
    <property type="protein sequence ID" value="KAK1400744.1"/>
    <property type="molecule type" value="Genomic_DNA"/>
</dbReference>
<dbReference type="GO" id="GO:0006284">
    <property type="term" value="P:base-excision repair"/>
    <property type="evidence" value="ECO:0007669"/>
    <property type="project" value="TreeGrafter"/>
</dbReference>
<dbReference type="GO" id="GO:0003906">
    <property type="term" value="F:DNA-(apurinic or apyrimidinic site) endonuclease activity"/>
    <property type="evidence" value="ECO:0007669"/>
    <property type="project" value="TreeGrafter"/>
</dbReference>
<evidence type="ECO:0000313" key="7">
    <source>
        <dbReference type="EMBL" id="KAK1400744.1"/>
    </source>
</evidence>
<dbReference type="Proteomes" id="UP001237642">
    <property type="component" value="Unassembled WGS sequence"/>
</dbReference>
<evidence type="ECO:0000259" key="6">
    <source>
        <dbReference type="Pfam" id="PF03372"/>
    </source>
</evidence>
<protein>
    <recommendedName>
        <fullName evidence="6">Endonuclease/exonuclease/phosphatase domain-containing protein</fullName>
    </recommendedName>
</protein>
<comment type="caution">
    <text evidence="7">The sequence shown here is derived from an EMBL/GenBank/DDBJ whole genome shotgun (WGS) entry which is preliminary data.</text>
</comment>
<dbReference type="PANTHER" id="PTHR22748">
    <property type="entry name" value="AP ENDONUCLEASE"/>
    <property type="match status" value="1"/>
</dbReference>
<evidence type="ECO:0000313" key="8">
    <source>
        <dbReference type="Proteomes" id="UP001237642"/>
    </source>
</evidence>
<evidence type="ECO:0000256" key="2">
    <source>
        <dbReference type="ARBA" id="ARBA00007092"/>
    </source>
</evidence>
<dbReference type="GO" id="GO:0008311">
    <property type="term" value="F:double-stranded DNA 3'-5' DNA exonuclease activity"/>
    <property type="evidence" value="ECO:0007669"/>
    <property type="project" value="TreeGrafter"/>
</dbReference>
<dbReference type="Gene3D" id="3.60.10.10">
    <property type="entry name" value="Endonuclease/exonuclease/phosphatase"/>
    <property type="match status" value="1"/>
</dbReference>
<dbReference type="Pfam" id="PF03372">
    <property type="entry name" value="Exo_endo_phos"/>
    <property type="match status" value="1"/>
</dbReference>
<dbReference type="GO" id="GO:0005634">
    <property type="term" value="C:nucleus"/>
    <property type="evidence" value="ECO:0007669"/>
    <property type="project" value="TreeGrafter"/>
</dbReference>
<sequence length="152" mass="17369">MCWNIRGLGRLENKKNLRSLISKWKPGVICIQETITSGIDDNLISFCWPNEQLSWVFQSPMGHSGGILTIWKKGDFDLINAELRANWVGVSLQLRNGGSTINIFNVYAPQGIQDKLNLWQEFRRISALLDSSPTIFIGDFNEVRLQRERSNC</sequence>
<dbReference type="InterPro" id="IPR036691">
    <property type="entry name" value="Endo/exonu/phosph_ase_sf"/>
</dbReference>